<accession>A0A016W2T1</accession>
<dbReference type="Proteomes" id="UP000024635">
    <property type="component" value="Unassembled WGS sequence"/>
</dbReference>
<dbReference type="AlphaFoldDB" id="A0A016W2T1"/>
<name>A0A016W2T1_9BILA</name>
<comment type="caution">
    <text evidence="1">The sequence shown here is derived from an EMBL/GenBank/DDBJ whole genome shotgun (WGS) entry which is preliminary data.</text>
</comment>
<proteinExistence type="predicted"/>
<gene>
    <name evidence="1" type="primary">Acey_s0001.g275</name>
    <name evidence="1" type="ORF">Y032_0001g275</name>
</gene>
<keyword evidence="2" id="KW-1185">Reference proteome</keyword>
<evidence type="ECO:0000313" key="1">
    <source>
        <dbReference type="EMBL" id="EYC34149.1"/>
    </source>
</evidence>
<reference evidence="2" key="1">
    <citation type="journal article" date="2015" name="Nat. Genet.">
        <title>The genome and transcriptome of the zoonotic hookworm Ancylostoma ceylanicum identify infection-specific gene families.</title>
        <authorList>
            <person name="Schwarz E.M."/>
            <person name="Hu Y."/>
            <person name="Antoshechkin I."/>
            <person name="Miller M.M."/>
            <person name="Sternberg P.W."/>
            <person name="Aroian R.V."/>
        </authorList>
    </citation>
    <scope>NUCLEOTIDE SEQUENCE</scope>
    <source>
        <strain evidence="2">HY135</strain>
    </source>
</reference>
<protein>
    <submittedName>
        <fullName evidence="1">Uncharacterized protein</fullName>
    </submittedName>
</protein>
<organism evidence="1 2">
    <name type="scientific">Ancylostoma ceylanicum</name>
    <dbReference type="NCBI Taxonomy" id="53326"/>
    <lineage>
        <taxon>Eukaryota</taxon>
        <taxon>Metazoa</taxon>
        <taxon>Ecdysozoa</taxon>
        <taxon>Nematoda</taxon>
        <taxon>Chromadorea</taxon>
        <taxon>Rhabditida</taxon>
        <taxon>Rhabditina</taxon>
        <taxon>Rhabditomorpha</taxon>
        <taxon>Strongyloidea</taxon>
        <taxon>Ancylostomatidae</taxon>
        <taxon>Ancylostomatinae</taxon>
        <taxon>Ancylostoma</taxon>
    </lineage>
</organism>
<evidence type="ECO:0000313" key="2">
    <source>
        <dbReference type="Proteomes" id="UP000024635"/>
    </source>
</evidence>
<sequence>MEIPKLHGGLSMMTADQNGISDSVQNHQKPLFSIPVFGGAIGRSRGAGPSILPNNSLLGAQFLRKISFIESVPHALPTE</sequence>
<dbReference type="EMBL" id="JARK01001337">
    <property type="protein sequence ID" value="EYC34149.1"/>
    <property type="molecule type" value="Genomic_DNA"/>
</dbReference>